<evidence type="ECO:0000256" key="1">
    <source>
        <dbReference type="SAM" id="MobiDB-lite"/>
    </source>
</evidence>
<proteinExistence type="predicted"/>
<dbReference type="GO" id="GO:0005524">
    <property type="term" value="F:ATP binding"/>
    <property type="evidence" value="ECO:0007669"/>
    <property type="project" value="InterPro"/>
</dbReference>
<reference evidence="3 4" key="1">
    <citation type="journal article" date="2018" name="IMA Fungus">
        <title>IMA Genome-F 9: Draft genome sequence of Annulohypoxylon stygium, Aspergillus mulundensis, Berkeleyomyces basicola (syn. Thielaviopsis basicola), Ceratocystis smalleyi, two Cercospora beticola strains, Coleophoma cylindrospora, Fusarium fracticaudum, Phialophora cf. hyalina, and Morchella septimelata.</title>
        <authorList>
            <person name="Wingfield B.D."/>
            <person name="Bills G.F."/>
            <person name="Dong Y."/>
            <person name="Huang W."/>
            <person name="Nel W.J."/>
            <person name="Swalarsk-Parry B.S."/>
            <person name="Vaghefi N."/>
            <person name="Wilken P.M."/>
            <person name="An Z."/>
            <person name="de Beer Z.W."/>
            <person name="De Vos L."/>
            <person name="Chen L."/>
            <person name="Duong T.A."/>
            <person name="Gao Y."/>
            <person name="Hammerbacher A."/>
            <person name="Kikkert J.R."/>
            <person name="Li Y."/>
            <person name="Li H."/>
            <person name="Li K."/>
            <person name="Li Q."/>
            <person name="Liu X."/>
            <person name="Ma X."/>
            <person name="Naidoo K."/>
            <person name="Pethybridge S.J."/>
            <person name="Sun J."/>
            <person name="Steenkamp E.T."/>
            <person name="van der Nest M.A."/>
            <person name="van Wyk S."/>
            <person name="Wingfield M.J."/>
            <person name="Xiong C."/>
            <person name="Yue Q."/>
            <person name="Zhang X."/>
        </authorList>
    </citation>
    <scope>NUCLEOTIDE SEQUENCE [LARGE SCALE GENOMIC DNA]</scope>
    <source>
        <strain evidence="3 4">BP6252</strain>
    </source>
</reference>
<dbReference type="Gene3D" id="1.10.510.10">
    <property type="entry name" value="Transferase(Phosphotransferase) domain 1"/>
    <property type="match status" value="1"/>
</dbReference>
<dbReference type="Proteomes" id="UP000256645">
    <property type="component" value="Unassembled WGS sequence"/>
</dbReference>
<accession>A0A3D8RTB0</accession>
<gene>
    <name evidence="3" type="ORF">BP6252_05243</name>
</gene>
<dbReference type="AlphaFoldDB" id="A0A3D8RTB0"/>
<dbReference type="PROSITE" id="PS50011">
    <property type="entry name" value="PROTEIN_KINASE_DOM"/>
    <property type="match status" value="1"/>
</dbReference>
<feature type="domain" description="Protein kinase" evidence="2">
    <location>
        <begin position="1"/>
        <end position="141"/>
    </location>
</feature>
<comment type="caution">
    <text evidence="3">The sequence shown here is derived from an EMBL/GenBank/DDBJ whole genome shotgun (WGS) entry which is preliminary data.</text>
</comment>
<sequence length="240" mass="27317">MPICKIADFGEAQEVLKNPQMHMEYYRRGAIALAPPENFRPEKRIQLNRPFHGTCSNIFQVGMIIYQLMLKTRNYDRAVPRYAHLSTLTPRLQGGYTHGIRVERETEYSDTLKALVMECMMREPLLRPRTEELQMRTQVGLASAWDTATTSRIGDLDINAIPVLGPNPPTMFPSTWSARHANADGEAGARPRRRRHRRRHGNRGGDRGRRGGSDRGHHRGSERGGGTSSRDWEIQVCCVQ</sequence>
<evidence type="ECO:0000313" key="3">
    <source>
        <dbReference type="EMBL" id="RDW77190.1"/>
    </source>
</evidence>
<feature type="compositionally biased region" description="Basic and acidic residues" evidence="1">
    <location>
        <begin position="203"/>
        <end position="222"/>
    </location>
</feature>
<protein>
    <recommendedName>
        <fullName evidence="2">Protein kinase domain-containing protein</fullName>
    </recommendedName>
</protein>
<dbReference type="InterPro" id="IPR011009">
    <property type="entry name" value="Kinase-like_dom_sf"/>
</dbReference>
<feature type="region of interest" description="Disordered" evidence="1">
    <location>
        <begin position="171"/>
        <end position="240"/>
    </location>
</feature>
<dbReference type="GO" id="GO:0004672">
    <property type="term" value="F:protein kinase activity"/>
    <property type="evidence" value="ECO:0007669"/>
    <property type="project" value="InterPro"/>
</dbReference>
<feature type="compositionally biased region" description="Basic residues" evidence="1">
    <location>
        <begin position="190"/>
        <end position="202"/>
    </location>
</feature>
<dbReference type="SUPFAM" id="SSF56112">
    <property type="entry name" value="Protein kinase-like (PK-like)"/>
    <property type="match status" value="1"/>
</dbReference>
<keyword evidence="4" id="KW-1185">Reference proteome</keyword>
<dbReference type="InterPro" id="IPR000719">
    <property type="entry name" value="Prot_kinase_dom"/>
</dbReference>
<dbReference type="EMBL" id="PDLM01000005">
    <property type="protein sequence ID" value="RDW77190.1"/>
    <property type="molecule type" value="Genomic_DNA"/>
</dbReference>
<dbReference type="OrthoDB" id="3562999at2759"/>
<organism evidence="3 4">
    <name type="scientific">Coleophoma cylindrospora</name>
    <dbReference type="NCBI Taxonomy" id="1849047"/>
    <lineage>
        <taxon>Eukaryota</taxon>
        <taxon>Fungi</taxon>
        <taxon>Dikarya</taxon>
        <taxon>Ascomycota</taxon>
        <taxon>Pezizomycotina</taxon>
        <taxon>Leotiomycetes</taxon>
        <taxon>Helotiales</taxon>
        <taxon>Dermateaceae</taxon>
        <taxon>Coleophoma</taxon>
    </lineage>
</organism>
<evidence type="ECO:0000259" key="2">
    <source>
        <dbReference type="PROSITE" id="PS50011"/>
    </source>
</evidence>
<evidence type="ECO:0000313" key="4">
    <source>
        <dbReference type="Proteomes" id="UP000256645"/>
    </source>
</evidence>
<name>A0A3D8RTB0_9HELO</name>